<evidence type="ECO:0000256" key="1">
    <source>
        <dbReference type="SAM" id="Phobius"/>
    </source>
</evidence>
<organism evidence="3 4">
    <name type="scientific">Aeromicrobium senzhongii</name>
    <dbReference type="NCBI Taxonomy" id="2663859"/>
    <lineage>
        <taxon>Bacteria</taxon>
        <taxon>Bacillati</taxon>
        <taxon>Actinomycetota</taxon>
        <taxon>Actinomycetes</taxon>
        <taxon>Propionibacteriales</taxon>
        <taxon>Nocardioidaceae</taxon>
        <taxon>Aeromicrobium</taxon>
    </lineage>
</organism>
<sequence length="130" mass="13600">MCRAGRRDERGAAVPEFVLVLMVLIPLVLGIAQLALVLHVRNTMVAAASDGARAAAGLGSGPADAQARAREVIRTTLADHYADDIVARETQVDGVAVIEVRIHGDVPPLGLWGPGVSLDAIGHAVRQEEP</sequence>
<keyword evidence="4" id="KW-1185">Reference proteome</keyword>
<keyword evidence="1" id="KW-0812">Transmembrane</keyword>
<keyword evidence="1" id="KW-1133">Transmembrane helix</keyword>
<dbReference type="EMBL" id="CP060587">
    <property type="protein sequence ID" value="QNL96000.1"/>
    <property type="molecule type" value="Genomic_DNA"/>
</dbReference>
<reference evidence="3 4" key="1">
    <citation type="submission" date="2020-08" db="EMBL/GenBank/DDBJ databases">
        <title>Novel species in genus Aeromicrobium.</title>
        <authorList>
            <person name="Zhang G."/>
        </authorList>
    </citation>
    <scope>NUCLEOTIDE SEQUENCE [LARGE SCALE GENOMIC DNA]</scope>
    <source>
        <strain evidence="4">zg-629</strain>
    </source>
</reference>
<dbReference type="InterPro" id="IPR012495">
    <property type="entry name" value="TadE-like_dom"/>
</dbReference>
<feature type="transmembrane region" description="Helical" evidence="1">
    <location>
        <begin position="17"/>
        <end position="38"/>
    </location>
</feature>
<accession>A0ABX6T3G7</accession>
<proteinExistence type="predicted"/>
<gene>
    <name evidence="3" type="ORF">H9L21_12250</name>
</gene>
<evidence type="ECO:0000313" key="3">
    <source>
        <dbReference type="EMBL" id="QNL96000.1"/>
    </source>
</evidence>
<keyword evidence="1" id="KW-0472">Membrane</keyword>
<feature type="domain" description="TadE-like" evidence="2">
    <location>
        <begin position="11"/>
        <end position="53"/>
    </location>
</feature>
<evidence type="ECO:0000259" key="2">
    <source>
        <dbReference type="Pfam" id="PF07811"/>
    </source>
</evidence>
<dbReference type="Pfam" id="PF07811">
    <property type="entry name" value="TadE"/>
    <property type="match status" value="1"/>
</dbReference>
<protein>
    <submittedName>
        <fullName evidence="3">Pilus assembly protein</fullName>
    </submittedName>
</protein>
<name>A0ABX6T3G7_9ACTN</name>
<dbReference type="Proteomes" id="UP000515871">
    <property type="component" value="Chromosome"/>
</dbReference>
<evidence type="ECO:0000313" key="4">
    <source>
        <dbReference type="Proteomes" id="UP000515871"/>
    </source>
</evidence>
<dbReference type="RefSeq" id="WP_154597118.1">
    <property type="nucleotide sequence ID" value="NZ_CP060587.1"/>
</dbReference>